<dbReference type="eggNOG" id="ENOG50334BG">
    <property type="taxonomic scope" value="Bacteria"/>
</dbReference>
<dbReference type="Proteomes" id="UP000182135">
    <property type="component" value="Unassembled WGS sequence"/>
</dbReference>
<dbReference type="EMBL" id="FOOE01000023">
    <property type="protein sequence ID" value="SFG05262.1"/>
    <property type="molecule type" value="Genomic_DNA"/>
</dbReference>
<dbReference type="Pfam" id="PF04883">
    <property type="entry name" value="HK97-gp10_like"/>
    <property type="match status" value="1"/>
</dbReference>
<reference evidence="1 2" key="1">
    <citation type="submission" date="2016-10" db="EMBL/GenBank/DDBJ databases">
        <authorList>
            <person name="de Groot N.N."/>
        </authorList>
    </citation>
    <scope>NUCLEOTIDE SEQUENCE [LARGE SCALE GENOMIC DNA]</scope>
    <source>
        <strain evidence="1 2">NLAE-zl-G419</strain>
    </source>
</reference>
<name>A0A1I2NN29_9CLOT</name>
<proteinExistence type="predicted"/>
<keyword evidence="2" id="KW-1185">Reference proteome</keyword>
<accession>A0A1I2NN29</accession>
<dbReference type="AlphaFoldDB" id="A0A1I2NN29"/>
<dbReference type="STRING" id="1529.SAMN04487885_12319"/>
<evidence type="ECO:0000313" key="2">
    <source>
        <dbReference type="Proteomes" id="UP000182135"/>
    </source>
</evidence>
<sequence>MSINGVDSLMKKLNAIGGNANKILETSIAKQTKLVQGEAKDLCPVDSGDLRKNIFTDVKSENESIMGKVFTNIEYAPYVEFGTGKKGEASSGDKYPGPLSYKQDKWRVNIPDVGVRWIEGQPAQPFLYPALKNNEDLIKKNIKEDIKKEIERLCKK</sequence>
<dbReference type="OrthoDB" id="4457835at2"/>
<protein>
    <submittedName>
        <fullName evidence="1">Phage protein, HK97 gp10 family</fullName>
    </submittedName>
</protein>
<evidence type="ECO:0000313" key="1">
    <source>
        <dbReference type="EMBL" id="SFG05262.1"/>
    </source>
</evidence>
<dbReference type="NCBIfam" id="TIGR01725">
    <property type="entry name" value="phge_HK97_gp10"/>
    <property type="match status" value="1"/>
</dbReference>
<dbReference type="RefSeq" id="WP_074846175.1">
    <property type="nucleotide sequence ID" value="NZ_FOOE01000023.1"/>
</dbReference>
<organism evidence="1 2">
    <name type="scientific">Clostridium cadaveris</name>
    <dbReference type="NCBI Taxonomy" id="1529"/>
    <lineage>
        <taxon>Bacteria</taxon>
        <taxon>Bacillati</taxon>
        <taxon>Bacillota</taxon>
        <taxon>Clostridia</taxon>
        <taxon>Eubacteriales</taxon>
        <taxon>Clostridiaceae</taxon>
        <taxon>Clostridium</taxon>
    </lineage>
</organism>
<gene>
    <name evidence="1" type="ORF">SAMN04487885_12319</name>
</gene>
<dbReference type="InterPro" id="IPR010064">
    <property type="entry name" value="HK97-gp10_tail"/>
</dbReference>